<keyword evidence="3" id="KW-1185">Reference proteome</keyword>
<protein>
    <submittedName>
        <fullName evidence="2">AAA family ATPase</fullName>
    </submittedName>
</protein>
<dbReference type="InterPro" id="IPR027417">
    <property type="entry name" value="P-loop_NTPase"/>
</dbReference>
<dbReference type="GO" id="GO:0005524">
    <property type="term" value="F:ATP binding"/>
    <property type="evidence" value="ECO:0007669"/>
    <property type="project" value="InterPro"/>
</dbReference>
<dbReference type="GO" id="GO:0016887">
    <property type="term" value="F:ATP hydrolysis activity"/>
    <property type="evidence" value="ECO:0007669"/>
    <property type="project" value="InterPro"/>
</dbReference>
<evidence type="ECO:0000313" key="3">
    <source>
        <dbReference type="Proteomes" id="UP000501780"/>
    </source>
</evidence>
<dbReference type="KEGG" id="bfc:BacF7301_24055"/>
<proteinExistence type="predicted"/>
<feature type="domain" description="ATPase AAA-type core" evidence="1">
    <location>
        <begin position="268"/>
        <end position="363"/>
    </location>
</feature>
<dbReference type="Gene3D" id="3.40.50.300">
    <property type="entry name" value="P-loop containing nucleotide triphosphate hydrolases"/>
    <property type="match status" value="2"/>
</dbReference>
<gene>
    <name evidence="2" type="ORF">BacF7301_24055</name>
</gene>
<evidence type="ECO:0000313" key="2">
    <source>
        <dbReference type="EMBL" id="QIU97045.1"/>
    </source>
</evidence>
<reference evidence="2 3" key="1">
    <citation type="submission" date="2020-03" db="EMBL/GenBank/DDBJ databases">
        <title>Genomic analysis of Bacteroides faecium CBA7301.</title>
        <authorList>
            <person name="Kim J."/>
            <person name="Roh S.W."/>
        </authorList>
    </citation>
    <scope>NUCLEOTIDE SEQUENCE [LARGE SCALE GENOMIC DNA]</scope>
    <source>
        <strain evidence="2 3">CBA7301</strain>
    </source>
</reference>
<sequence length="427" mass="49875">MDKIVELSVENFKAVKKADITLNGITVVSGINGCGKSSLSQLLYYSFYYANHFDEIVDSILNDELLRYVEVLRQIEREVNGLTFVDSIILRHVSVIDKKKYLQYVENLFASFLSYRDNAYDKNDENIMNSFRRIVRIIKNMFDDSLDDLDKLLRLFYKDVEELFDCALRDKEKRRYFLLYYYLDFYLKGVYPQKWTIREYGVSFVGENTQSVPLLHYIRKVAYIDTPMIAGSQLIGGKDYWEKLATLLNDNSQIGKKVPLYKNITQIMEGESLVEEDDVRNSKLSYKRSDGKIFDLKDCATGVKSFSILQLLLKNGFLQKDTLLIIDEPEAHLHPQWIVEYARMIVLLHKEIGVKFFIASHSTDMISAIRYIAAKEEVQDSLNFYLAEDSEETPYEYTYRALGLDIDPIFKSFNKSFEKIDEYGVFE</sequence>
<dbReference type="SUPFAM" id="SSF52540">
    <property type="entry name" value="P-loop containing nucleoside triphosphate hydrolases"/>
    <property type="match status" value="1"/>
</dbReference>
<name>A0A6H0KUR2_9BACE</name>
<dbReference type="Pfam" id="PF13304">
    <property type="entry name" value="AAA_21"/>
    <property type="match status" value="1"/>
</dbReference>
<dbReference type="EMBL" id="CP050831">
    <property type="protein sequence ID" value="QIU97045.1"/>
    <property type="molecule type" value="Genomic_DNA"/>
</dbReference>
<dbReference type="PANTHER" id="PTHR43581">
    <property type="entry name" value="ATP/GTP PHOSPHATASE"/>
    <property type="match status" value="1"/>
</dbReference>
<accession>A0A6H0KUR2</accession>
<dbReference type="AlphaFoldDB" id="A0A6H0KUR2"/>
<dbReference type="Proteomes" id="UP000501780">
    <property type="component" value="Chromosome"/>
</dbReference>
<organism evidence="2 3">
    <name type="scientific">Bacteroides faecium</name>
    <dbReference type="NCBI Taxonomy" id="2715212"/>
    <lineage>
        <taxon>Bacteria</taxon>
        <taxon>Pseudomonadati</taxon>
        <taxon>Bacteroidota</taxon>
        <taxon>Bacteroidia</taxon>
        <taxon>Bacteroidales</taxon>
        <taxon>Bacteroidaceae</taxon>
        <taxon>Bacteroides</taxon>
    </lineage>
</organism>
<dbReference type="InterPro" id="IPR003959">
    <property type="entry name" value="ATPase_AAA_core"/>
</dbReference>
<dbReference type="PANTHER" id="PTHR43581:SF2">
    <property type="entry name" value="EXCINUCLEASE ATPASE SUBUNIT"/>
    <property type="match status" value="1"/>
</dbReference>
<evidence type="ECO:0000259" key="1">
    <source>
        <dbReference type="Pfam" id="PF13304"/>
    </source>
</evidence>
<dbReference type="InterPro" id="IPR051396">
    <property type="entry name" value="Bact_Antivir_Def_Nuclease"/>
</dbReference>
<dbReference type="RefSeq" id="WP_167966747.1">
    <property type="nucleotide sequence ID" value="NZ_CP050831.1"/>
</dbReference>